<evidence type="ECO:0000256" key="1">
    <source>
        <dbReference type="ARBA" id="ARBA00022441"/>
    </source>
</evidence>
<comment type="similarity">
    <text evidence="3">Belongs to the KLHDC10 family.</text>
</comment>
<gene>
    <name evidence="7" type="primary">LOC117578064</name>
</gene>
<protein>
    <recommendedName>
        <fullName evidence="4">Kelch domain-containing protein 10</fullName>
    </recommendedName>
</protein>
<dbReference type="InterPro" id="IPR015915">
    <property type="entry name" value="Kelch-typ_b-propeller"/>
</dbReference>
<evidence type="ECO:0000313" key="7">
    <source>
        <dbReference type="RefSeq" id="XP_034119094.1"/>
    </source>
</evidence>
<keyword evidence="1" id="KW-0880">Kelch repeat</keyword>
<dbReference type="Proteomes" id="UP000515160">
    <property type="component" value="Chromosome X"/>
</dbReference>
<dbReference type="GO" id="GO:0032874">
    <property type="term" value="P:positive regulation of stress-activated MAPK cascade"/>
    <property type="evidence" value="ECO:0007669"/>
    <property type="project" value="TreeGrafter"/>
</dbReference>
<keyword evidence="2" id="KW-0677">Repeat</keyword>
<dbReference type="OrthoDB" id="7676067at2759"/>
<reference evidence="7" key="1">
    <citation type="submission" date="2025-08" db="UniProtKB">
        <authorList>
            <consortium name="RefSeq"/>
        </authorList>
    </citation>
    <scope>IDENTIFICATION</scope>
    <source>
        <strain evidence="7">15112-1751.03</strain>
        <tissue evidence="7">Whole Adult</tissue>
    </source>
</reference>
<dbReference type="SUPFAM" id="SSF117281">
    <property type="entry name" value="Kelch motif"/>
    <property type="match status" value="1"/>
</dbReference>
<evidence type="ECO:0000313" key="6">
    <source>
        <dbReference type="Proteomes" id="UP000515160"/>
    </source>
</evidence>
<feature type="region of interest" description="Disordered" evidence="5">
    <location>
        <begin position="459"/>
        <end position="478"/>
    </location>
</feature>
<evidence type="ECO:0000256" key="5">
    <source>
        <dbReference type="SAM" id="MobiDB-lite"/>
    </source>
</evidence>
<dbReference type="RefSeq" id="XP_034119094.1">
    <property type="nucleotide sequence ID" value="XM_034263203.2"/>
</dbReference>
<proteinExistence type="inferred from homology"/>
<dbReference type="InterPro" id="IPR006652">
    <property type="entry name" value="Kelch_1"/>
</dbReference>
<dbReference type="GeneID" id="117578064"/>
<name>A0A6P8Y046_DROAB</name>
<dbReference type="InterPro" id="IPR052125">
    <property type="entry name" value="KLHDC10"/>
</dbReference>
<dbReference type="Pfam" id="PF01344">
    <property type="entry name" value="Kelch_1"/>
    <property type="match status" value="1"/>
</dbReference>
<dbReference type="AlphaFoldDB" id="A0A6P8Y046"/>
<dbReference type="PANTHER" id="PTHR46428:SF1">
    <property type="entry name" value="KELCH DOMAIN-CONTAINING PROTEIN 10"/>
    <property type="match status" value="1"/>
</dbReference>
<dbReference type="PANTHER" id="PTHR46428">
    <property type="entry name" value="KELCH DOMAIN-CONTAINING PROTEIN 10"/>
    <property type="match status" value="1"/>
</dbReference>
<accession>A0A6P8Y046</accession>
<dbReference type="Gene3D" id="2.120.10.80">
    <property type="entry name" value="Kelch-type beta propeller"/>
    <property type="match status" value="1"/>
</dbReference>
<organism evidence="6 7">
    <name type="scientific">Drosophila albomicans</name>
    <name type="common">Fruit fly</name>
    <dbReference type="NCBI Taxonomy" id="7291"/>
    <lineage>
        <taxon>Eukaryota</taxon>
        <taxon>Metazoa</taxon>
        <taxon>Ecdysozoa</taxon>
        <taxon>Arthropoda</taxon>
        <taxon>Hexapoda</taxon>
        <taxon>Insecta</taxon>
        <taxon>Pterygota</taxon>
        <taxon>Neoptera</taxon>
        <taxon>Endopterygota</taxon>
        <taxon>Diptera</taxon>
        <taxon>Brachycera</taxon>
        <taxon>Muscomorpha</taxon>
        <taxon>Ephydroidea</taxon>
        <taxon>Drosophilidae</taxon>
        <taxon>Drosophila</taxon>
    </lineage>
</organism>
<evidence type="ECO:0000256" key="3">
    <source>
        <dbReference type="ARBA" id="ARBA00038487"/>
    </source>
</evidence>
<sequence>MEGSSDDEQLEMLLGFDLRADLQTLGPRDVVNLPASNDSDSDSDSTNEIFLLDDNWAVMSQSERPRYSFKCQQLIECPFTRQPKINIFNARMQGRLHLVARNFNLLTVVSYPRFDVHRRSHHQVWSYTPATNRWKLDERFKHNMHALQHMRMKAFLNTDGNELLIYFADDENPRIGNGFVVHSIDGTNAIFRADEGVLPRAGYGAAYVSHQHFMYVIGGTLNSIPVCDVHRYDFHKRLWQVLYKSDLNNLFFLDFPKGCFGHQVITDGKFIYCLGGGDIDMQLHDFKHILTFNLTTHTWLEHHTQPDDRMLAENEGYPRARQLFACVQRRCSNGDIEAIICGGQEAEFFSYLSDIWKLNLCTMKWTHLLTARTPLPTYISPAALMRNACLFVFGGVESKGNWAPRPGVMGLYKMWLTVPKLSELAWEAYSYYNDLKGRDRQELITLGIPSRFVERLPPIEPSPELADRRTKPKIAKQS</sequence>
<evidence type="ECO:0000256" key="4">
    <source>
        <dbReference type="ARBA" id="ARBA00041041"/>
    </source>
</evidence>
<keyword evidence="6" id="KW-1185">Reference proteome</keyword>
<evidence type="ECO:0000256" key="2">
    <source>
        <dbReference type="ARBA" id="ARBA00022737"/>
    </source>
</evidence>